<keyword evidence="4 14" id="KW-0812">Transmembrane</keyword>
<evidence type="ECO:0000256" key="3">
    <source>
        <dbReference type="ARBA" id="ARBA00022475"/>
    </source>
</evidence>
<reference evidence="15" key="1">
    <citation type="journal article" date="2015" name="Genome Announc.">
        <title>Complete genome sequences for 35 biothreat assay-relevant bacillus species.</title>
        <authorList>
            <person name="Johnson S.L."/>
            <person name="Daligault H.E."/>
            <person name="Davenport K.W."/>
            <person name="Jaissle J."/>
            <person name="Frey K.G."/>
            <person name="Ladner J.T."/>
            <person name="Broomall S.M."/>
            <person name="Bishop-Lilly K.A."/>
            <person name="Bruce D.C."/>
            <person name="Gibbons H.S."/>
            <person name="Coyne S.R."/>
            <person name="Lo C.C."/>
            <person name="Meincke L."/>
            <person name="Munk A.C."/>
            <person name="Koroleva G.I."/>
            <person name="Rosenzweig C.N."/>
            <person name="Palacios G.F."/>
            <person name="Redden C.L."/>
            <person name="Minogue T.D."/>
            <person name="Chain P.S."/>
        </authorList>
    </citation>
    <scope>NUCLEOTIDE SEQUENCE [LARGE SCALE GENOMIC DNA]</scope>
    <source>
        <strain evidence="15">ATCC 14581</strain>
    </source>
</reference>
<feature type="binding site" evidence="14">
    <location>
        <position position="81"/>
    </location>
    <ligand>
        <name>Na(+)</name>
        <dbReference type="ChEBI" id="CHEBI:29101"/>
        <note>structural</note>
    </ligand>
</feature>
<evidence type="ECO:0000256" key="12">
    <source>
        <dbReference type="ARBA" id="ARBA00035585"/>
    </source>
</evidence>
<dbReference type="Proteomes" id="UP000031829">
    <property type="component" value="Chromosome"/>
</dbReference>
<dbReference type="RefSeq" id="WP_034654530.1">
    <property type="nucleotide sequence ID" value="NZ_BCVB01000014.1"/>
</dbReference>
<evidence type="ECO:0000256" key="2">
    <source>
        <dbReference type="ARBA" id="ARBA00022448"/>
    </source>
</evidence>
<sequence length="129" mass="13813">MSIVSLALGGAAGGICRYLLGLKVTKTVSNPLFPVSMLFVNLLGAFGLGLFYGSYYGKVPSHAYDDSIFLMIGIGFFGAFTTFSTFSVETVQLIREKSYRKMLAYVGISAFGTVGLFTVGLLAGTFLFK</sequence>
<dbReference type="KEGG" id="bmeg:BG04_2838"/>
<protein>
    <recommendedName>
        <fullName evidence="14">Fluoride-specific ion channel FluC</fullName>
    </recommendedName>
</protein>
<comment type="subcellular location">
    <subcellularLocation>
        <location evidence="1 14">Cell membrane</location>
        <topology evidence="1 14">Multi-pass membrane protein</topology>
    </subcellularLocation>
</comment>
<dbReference type="GeneID" id="93640903"/>
<dbReference type="AlphaFoldDB" id="A0A0B6AIW9"/>
<name>A0A0B6AIW9_PRIM2</name>
<feature type="transmembrane region" description="Helical" evidence="14">
    <location>
        <begin position="68"/>
        <end position="91"/>
    </location>
</feature>
<dbReference type="Pfam" id="PF02537">
    <property type="entry name" value="CRCB"/>
    <property type="match status" value="1"/>
</dbReference>
<evidence type="ECO:0000256" key="10">
    <source>
        <dbReference type="ARBA" id="ARBA00023303"/>
    </source>
</evidence>
<evidence type="ECO:0000256" key="11">
    <source>
        <dbReference type="ARBA" id="ARBA00035120"/>
    </source>
</evidence>
<dbReference type="HAMAP" id="MF_00454">
    <property type="entry name" value="FluC"/>
    <property type="match status" value="1"/>
</dbReference>
<feature type="transmembrane region" description="Helical" evidence="14">
    <location>
        <begin position="32"/>
        <end position="56"/>
    </location>
</feature>
<dbReference type="InterPro" id="IPR003691">
    <property type="entry name" value="FluC"/>
</dbReference>
<evidence type="ECO:0000256" key="9">
    <source>
        <dbReference type="ARBA" id="ARBA00023136"/>
    </source>
</evidence>
<keyword evidence="6 14" id="KW-1133">Transmembrane helix</keyword>
<comment type="catalytic activity">
    <reaction evidence="12">
        <text>fluoride(in) = fluoride(out)</text>
        <dbReference type="Rhea" id="RHEA:76159"/>
        <dbReference type="ChEBI" id="CHEBI:17051"/>
    </reaction>
    <physiologicalReaction direction="left-to-right" evidence="12">
        <dbReference type="Rhea" id="RHEA:76160"/>
    </physiologicalReaction>
</comment>
<accession>A0A0B6AIW9</accession>
<evidence type="ECO:0000256" key="14">
    <source>
        <dbReference type="HAMAP-Rule" id="MF_00454"/>
    </source>
</evidence>
<dbReference type="GO" id="GO:0046872">
    <property type="term" value="F:metal ion binding"/>
    <property type="evidence" value="ECO:0007669"/>
    <property type="project" value="UniProtKB-KW"/>
</dbReference>
<keyword evidence="7 14" id="KW-0915">Sodium</keyword>
<proteinExistence type="inferred from homology"/>
<evidence type="ECO:0000256" key="7">
    <source>
        <dbReference type="ARBA" id="ARBA00023053"/>
    </source>
</evidence>
<feature type="transmembrane region" description="Helical" evidence="14">
    <location>
        <begin position="6"/>
        <end position="25"/>
    </location>
</feature>
<evidence type="ECO:0000256" key="13">
    <source>
        <dbReference type="ARBA" id="ARBA00049940"/>
    </source>
</evidence>
<feature type="binding site" evidence="14">
    <location>
        <position position="78"/>
    </location>
    <ligand>
        <name>Na(+)</name>
        <dbReference type="ChEBI" id="CHEBI:29101"/>
        <note>structural</note>
    </ligand>
</feature>
<evidence type="ECO:0000256" key="6">
    <source>
        <dbReference type="ARBA" id="ARBA00022989"/>
    </source>
</evidence>
<dbReference type="GO" id="GO:0005886">
    <property type="term" value="C:plasma membrane"/>
    <property type="evidence" value="ECO:0007669"/>
    <property type="project" value="UniProtKB-SubCell"/>
</dbReference>
<evidence type="ECO:0000313" key="15">
    <source>
        <dbReference type="EMBL" id="AJI24840.1"/>
    </source>
</evidence>
<dbReference type="EMBL" id="CP009920">
    <property type="protein sequence ID" value="AJI24840.1"/>
    <property type="molecule type" value="Genomic_DNA"/>
</dbReference>
<evidence type="ECO:0000256" key="5">
    <source>
        <dbReference type="ARBA" id="ARBA00022723"/>
    </source>
</evidence>
<feature type="transmembrane region" description="Helical" evidence="14">
    <location>
        <begin position="103"/>
        <end position="128"/>
    </location>
</feature>
<dbReference type="NCBIfam" id="TIGR00494">
    <property type="entry name" value="crcB"/>
    <property type="match status" value="1"/>
</dbReference>
<keyword evidence="3 14" id="KW-1003">Cell membrane</keyword>
<dbReference type="GO" id="GO:0140114">
    <property type="term" value="P:cellular detoxification of fluoride"/>
    <property type="evidence" value="ECO:0007669"/>
    <property type="project" value="UniProtKB-UniRule"/>
</dbReference>
<keyword evidence="8 14" id="KW-0406">Ion transport</keyword>
<organism evidence="15">
    <name type="scientific">Priestia megaterium (strain ATCC 14581 / DSM 32 / CCUG 1817 / JCM 2506 / NBRC 15308 / NCIMB 9376 / NCTC 10342 / NRRL B-14308 / VKM B-512 / Ford 19)</name>
    <name type="common">Bacillus megaterium</name>
    <dbReference type="NCBI Taxonomy" id="1348623"/>
    <lineage>
        <taxon>Bacteria</taxon>
        <taxon>Bacillati</taxon>
        <taxon>Bacillota</taxon>
        <taxon>Bacilli</taxon>
        <taxon>Bacillales</taxon>
        <taxon>Bacillaceae</taxon>
        <taxon>Priestia</taxon>
    </lineage>
</organism>
<dbReference type="HOGENOM" id="CLU_114342_2_1_9"/>
<dbReference type="GO" id="GO:0062054">
    <property type="term" value="F:fluoride channel activity"/>
    <property type="evidence" value="ECO:0007669"/>
    <property type="project" value="UniProtKB-UniRule"/>
</dbReference>
<keyword evidence="2 14" id="KW-0813">Transport</keyword>
<evidence type="ECO:0000256" key="4">
    <source>
        <dbReference type="ARBA" id="ARBA00022692"/>
    </source>
</evidence>
<comment type="function">
    <text evidence="13 14">Fluoride-specific ion channel. Important for reducing fluoride concentration in the cell, thus reducing its toxicity.</text>
</comment>
<dbReference type="PANTHER" id="PTHR28259">
    <property type="entry name" value="FLUORIDE EXPORT PROTEIN 1-RELATED"/>
    <property type="match status" value="1"/>
</dbReference>
<comment type="similarity">
    <text evidence="11 14">Belongs to the fluoride channel Fluc/FEX (TC 1.A.43) family.</text>
</comment>
<comment type="activity regulation">
    <text evidence="14">Na(+) is not transported, but it plays an essential structural role and its presence is essential for fluoride channel function.</text>
</comment>
<evidence type="ECO:0000256" key="1">
    <source>
        <dbReference type="ARBA" id="ARBA00004651"/>
    </source>
</evidence>
<keyword evidence="5 14" id="KW-0479">Metal-binding</keyword>
<keyword evidence="10 14" id="KW-0407">Ion channel</keyword>
<keyword evidence="9 14" id="KW-0472">Membrane</keyword>
<dbReference type="PANTHER" id="PTHR28259:SF16">
    <property type="entry name" value="FLUORIDE-SPECIFIC ION CHANNEL FLUC 2"/>
    <property type="match status" value="1"/>
</dbReference>
<gene>
    <name evidence="14" type="primary">fluC</name>
    <name evidence="14" type="synonym">crcB</name>
    <name evidence="15" type="ORF">BG04_2838</name>
</gene>
<evidence type="ECO:0000256" key="8">
    <source>
        <dbReference type="ARBA" id="ARBA00023065"/>
    </source>
</evidence>